<keyword evidence="6" id="KW-1185">Reference proteome</keyword>
<feature type="domain" description="HTH marR-type" evidence="4">
    <location>
        <begin position="42"/>
        <end position="174"/>
    </location>
</feature>
<evidence type="ECO:0000256" key="2">
    <source>
        <dbReference type="ARBA" id="ARBA00023125"/>
    </source>
</evidence>
<protein>
    <submittedName>
        <fullName evidence="5">DNA-binding MarR family transcriptional regulator</fullName>
    </submittedName>
</protein>
<dbReference type="InterPro" id="IPR036390">
    <property type="entry name" value="WH_DNA-bd_sf"/>
</dbReference>
<dbReference type="PROSITE" id="PS01117">
    <property type="entry name" value="HTH_MARR_1"/>
    <property type="match status" value="1"/>
</dbReference>
<gene>
    <name evidence="5" type="ORF">ATI14_4207</name>
</gene>
<keyword evidence="2 5" id="KW-0238">DNA-binding</keyword>
<organism evidence="5 6">
    <name type="scientific">Pseudomonas tolaasii NCPPB 2192</name>
    <dbReference type="NCBI Taxonomy" id="564423"/>
    <lineage>
        <taxon>Bacteria</taxon>
        <taxon>Pseudomonadati</taxon>
        <taxon>Pseudomonadota</taxon>
        <taxon>Gammaproteobacteria</taxon>
        <taxon>Pseudomonadales</taxon>
        <taxon>Pseudomonadaceae</taxon>
        <taxon>Pseudomonas</taxon>
    </lineage>
</organism>
<comment type="caution">
    <text evidence="5">The sequence shown here is derived from an EMBL/GenBank/DDBJ whole genome shotgun (WGS) entry which is preliminary data.</text>
</comment>
<dbReference type="PANTHER" id="PTHR33164:SF105">
    <property type="entry name" value="TRANSCRIPTIONAL REPRESSOR PROTEIN-RELATED"/>
    <property type="match status" value="1"/>
</dbReference>
<evidence type="ECO:0000256" key="1">
    <source>
        <dbReference type="ARBA" id="ARBA00023015"/>
    </source>
</evidence>
<accession>A0ABX4QK37</accession>
<dbReference type="PROSITE" id="PS50995">
    <property type="entry name" value="HTH_MARR_2"/>
    <property type="match status" value="1"/>
</dbReference>
<dbReference type="EMBL" id="PHHD01000001">
    <property type="protein sequence ID" value="PKA77176.1"/>
    <property type="molecule type" value="Genomic_DNA"/>
</dbReference>
<reference evidence="5 6" key="1">
    <citation type="submission" date="2017-11" db="EMBL/GenBank/DDBJ databases">
        <title>Genome sequencing of a diverse group of Pseudomonas species.</title>
        <authorList>
            <person name="Loper J."/>
        </authorList>
    </citation>
    <scope>NUCLEOTIDE SEQUENCE [LARGE SCALE GENOMIC DNA]</scope>
    <source>
        <strain evidence="5 6">NCPPB 2192</strain>
    </source>
</reference>
<evidence type="ECO:0000256" key="3">
    <source>
        <dbReference type="ARBA" id="ARBA00023163"/>
    </source>
</evidence>
<keyword evidence="3" id="KW-0804">Transcription</keyword>
<dbReference type="InterPro" id="IPR023187">
    <property type="entry name" value="Tscrpt_reg_MarR-type_CS"/>
</dbReference>
<evidence type="ECO:0000313" key="6">
    <source>
        <dbReference type="Proteomes" id="UP000232891"/>
    </source>
</evidence>
<dbReference type="Proteomes" id="UP000232891">
    <property type="component" value="Unassembled WGS sequence"/>
</dbReference>
<evidence type="ECO:0000313" key="5">
    <source>
        <dbReference type="EMBL" id="PKA77176.1"/>
    </source>
</evidence>
<dbReference type="InterPro" id="IPR000835">
    <property type="entry name" value="HTH_MarR-typ"/>
</dbReference>
<keyword evidence="1" id="KW-0805">Transcription regulation</keyword>
<proteinExistence type="predicted"/>
<evidence type="ECO:0000259" key="4">
    <source>
        <dbReference type="PROSITE" id="PS50995"/>
    </source>
</evidence>
<dbReference type="InterPro" id="IPR039422">
    <property type="entry name" value="MarR/SlyA-like"/>
</dbReference>
<dbReference type="GO" id="GO:0003677">
    <property type="term" value="F:DNA binding"/>
    <property type="evidence" value="ECO:0007669"/>
    <property type="project" value="UniProtKB-KW"/>
</dbReference>
<dbReference type="Pfam" id="PF12802">
    <property type="entry name" value="MarR_2"/>
    <property type="match status" value="1"/>
</dbReference>
<sequence>MFIGGLKGLVLTGAAGIIVPVAFCIREYLPLKSAPPCSESPSACVNGAVRRTSRRLGQIYDEAFAPCGLKATQYAVLNRIAKAGTPKMGELAQALVMDLSALGHTLKPLVRDGLVELRVDELDRRTRRVLLTDAGASIHAKARRISTQMAERFDQAFGREAAAQLRQTLDFIASDDFARQLLAKND</sequence>
<dbReference type="InterPro" id="IPR036388">
    <property type="entry name" value="WH-like_DNA-bd_sf"/>
</dbReference>
<dbReference type="Gene3D" id="1.10.10.10">
    <property type="entry name" value="Winged helix-like DNA-binding domain superfamily/Winged helix DNA-binding domain"/>
    <property type="match status" value="1"/>
</dbReference>
<dbReference type="PANTHER" id="PTHR33164">
    <property type="entry name" value="TRANSCRIPTIONAL REGULATOR, MARR FAMILY"/>
    <property type="match status" value="1"/>
</dbReference>
<dbReference type="SMART" id="SM00347">
    <property type="entry name" value="HTH_MARR"/>
    <property type="match status" value="1"/>
</dbReference>
<name>A0ABX4QK37_PSETO</name>
<dbReference type="SUPFAM" id="SSF46785">
    <property type="entry name" value="Winged helix' DNA-binding domain"/>
    <property type="match status" value="1"/>
</dbReference>